<dbReference type="InterPro" id="IPR002860">
    <property type="entry name" value="BNR_rpt"/>
</dbReference>
<gene>
    <name evidence="1" type="ORF">LCGC14_2736110</name>
</gene>
<evidence type="ECO:0008006" key="2">
    <source>
        <dbReference type="Google" id="ProtNLM"/>
    </source>
</evidence>
<dbReference type="Pfam" id="PF02012">
    <property type="entry name" value="BNR"/>
    <property type="match status" value="2"/>
</dbReference>
<proteinExistence type="predicted"/>
<dbReference type="CDD" id="cd15482">
    <property type="entry name" value="Sialidase_non-viral"/>
    <property type="match status" value="1"/>
</dbReference>
<dbReference type="AlphaFoldDB" id="A0A0F8ZT26"/>
<dbReference type="InterPro" id="IPR036278">
    <property type="entry name" value="Sialidase_sf"/>
</dbReference>
<dbReference type="SUPFAM" id="SSF50939">
    <property type="entry name" value="Sialidases"/>
    <property type="match status" value="2"/>
</dbReference>
<organism evidence="1">
    <name type="scientific">marine sediment metagenome</name>
    <dbReference type="NCBI Taxonomy" id="412755"/>
    <lineage>
        <taxon>unclassified sequences</taxon>
        <taxon>metagenomes</taxon>
        <taxon>ecological metagenomes</taxon>
    </lineage>
</organism>
<sequence>SWSSSATNLSSSGQDAGSSRIVMNNTKAVALWQRHDGSNYIIQTKYSSDVGVTWNEVATNLSQAGQSSYLPEITMNSSSKAIAIWKRYNGSNYIIQSKYSTDGGENWNVTATDLSLVGQDSYVPKVVINDSDKAIAIWGRYDGSNFIVQIKYSIDGGTNWNASPIDLSASGENVGDCQIALNNSNEAIAIWTRYDGSNYIVQTKYSTDGGATWSPSASNLSEAGEDSRQSQIAINNLSKAIAIWERFDGNNLIAQTKNSSDSGASWSLVATDLTLPGRKSYNPTITLTDSNDAIAIWKRYSGYCWIIQTKDSSDGGSTWTSSATDLSTAGQDAYQPEISINSSGQAIVIWPRYDGSNWIIQTINNLTAAYLESLRDHSETN</sequence>
<reference evidence="1" key="1">
    <citation type="journal article" date="2015" name="Nature">
        <title>Complex archaea that bridge the gap between prokaryotes and eukaryotes.</title>
        <authorList>
            <person name="Spang A."/>
            <person name="Saw J.H."/>
            <person name="Jorgensen S.L."/>
            <person name="Zaremba-Niedzwiedzka K."/>
            <person name="Martijn J."/>
            <person name="Lind A.E."/>
            <person name="van Eijk R."/>
            <person name="Schleper C."/>
            <person name="Guy L."/>
            <person name="Ettema T.J."/>
        </authorList>
    </citation>
    <scope>NUCLEOTIDE SEQUENCE</scope>
</reference>
<dbReference type="Gene3D" id="2.120.10.10">
    <property type="match status" value="2"/>
</dbReference>
<name>A0A0F8ZT26_9ZZZZ</name>
<evidence type="ECO:0000313" key="1">
    <source>
        <dbReference type="EMBL" id="KKK89140.1"/>
    </source>
</evidence>
<protein>
    <recommendedName>
        <fullName evidence="2">Sialidase domain-containing protein</fullName>
    </recommendedName>
</protein>
<dbReference type="EMBL" id="LAZR01049650">
    <property type="protein sequence ID" value="KKK89140.1"/>
    <property type="molecule type" value="Genomic_DNA"/>
</dbReference>
<feature type="non-terminal residue" evidence="1">
    <location>
        <position position="1"/>
    </location>
</feature>
<comment type="caution">
    <text evidence="1">The sequence shown here is derived from an EMBL/GenBank/DDBJ whole genome shotgun (WGS) entry which is preliminary data.</text>
</comment>
<accession>A0A0F8ZT26</accession>